<comment type="caution">
    <text evidence="17">The sequence shown here is derived from an EMBL/GenBank/DDBJ whole genome shotgun (WGS) entry which is preliminary data.</text>
</comment>
<evidence type="ECO:0000256" key="10">
    <source>
        <dbReference type="ARBA" id="ARBA00023136"/>
    </source>
</evidence>
<feature type="compositionally biased region" description="Pro residues" evidence="14">
    <location>
        <begin position="72"/>
        <end position="96"/>
    </location>
</feature>
<name>A0AAV5D908_ELECO</name>
<dbReference type="EMBL" id="BQKI01000012">
    <property type="protein sequence ID" value="GJN06520.1"/>
    <property type="molecule type" value="Genomic_DNA"/>
</dbReference>
<dbReference type="GO" id="GO:0005524">
    <property type="term" value="F:ATP binding"/>
    <property type="evidence" value="ECO:0007669"/>
    <property type="project" value="UniProtKB-UniRule"/>
</dbReference>
<feature type="compositionally biased region" description="Polar residues" evidence="14">
    <location>
        <begin position="525"/>
        <end position="554"/>
    </location>
</feature>
<keyword evidence="9 15" id="KW-1133">Transmembrane helix</keyword>
<proteinExistence type="predicted"/>
<feature type="compositionally biased region" description="Low complexity" evidence="14">
    <location>
        <begin position="97"/>
        <end position="113"/>
    </location>
</feature>
<evidence type="ECO:0000256" key="8">
    <source>
        <dbReference type="ARBA" id="ARBA00022840"/>
    </source>
</evidence>
<evidence type="ECO:0000256" key="4">
    <source>
        <dbReference type="ARBA" id="ARBA00022679"/>
    </source>
</evidence>
<feature type="region of interest" description="Disordered" evidence="14">
    <location>
        <begin position="484"/>
        <end position="505"/>
    </location>
</feature>
<evidence type="ECO:0000256" key="6">
    <source>
        <dbReference type="ARBA" id="ARBA00022741"/>
    </source>
</evidence>
<evidence type="ECO:0000256" key="7">
    <source>
        <dbReference type="ARBA" id="ARBA00022777"/>
    </source>
</evidence>
<protein>
    <recommendedName>
        <fullName evidence="2">non-specific serine/threonine protein kinase</fullName>
        <ecNumber evidence="2">2.7.11.1</ecNumber>
    </recommendedName>
</protein>
<feature type="domain" description="Protein kinase" evidence="16">
    <location>
        <begin position="260"/>
        <end position="496"/>
    </location>
</feature>
<evidence type="ECO:0000313" key="18">
    <source>
        <dbReference type="Proteomes" id="UP001054889"/>
    </source>
</evidence>
<keyword evidence="10 15" id="KW-0472">Membrane</keyword>
<dbReference type="Proteomes" id="UP001054889">
    <property type="component" value="Unassembled WGS sequence"/>
</dbReference>
<feature type="region of interest" description="Disordered" evidence="14">
    <location>
        <begin position="521"/>
        <end position="569"/>
    </location>
</feature>
<dbReference type="GO" id="GO:0004674">
    <property type="term" value="F:protein serine/threonine kinase activity"/>
    <property type="evidence" value="ECO:0007669"/>
    <property type="project" value="UniProtKB-KW"/>
</dbReference>
<evidence type="ECO:0000256" key="2">
    <source>
        <dbReference type="ARBA" id="ARBA00012513"/>
    </source>
</evidence>
<feature type="compositionally biased region" description="Pro residues" evidence="14">
    <location>
        <begin position="1"/>
        <end position="60"/>
    </location>
</feature>
<feature type="compositionally biased region" description="Basic and acidic residues" evidence="14">
    <location>
        <begin position="558"/>
        <end position="569"/>
    </location>
</feature>
<organism evidence="17 18">
    <name type="scientific">Eleusine coracana subsp. coracana</name>
    <dbReference type="NCBI Taxonomy" id="191504"/>
    <lineage>
        <taxon>Eukaryota</taxon>
        <taxon>Viridiplantae</taxon>
        <taxon>Streptophyta</taxon>
        <taxon>Embryophyta</taxon>
        <taxon>Tracheophyta</taxon>
        <taxon>Spermatophyta</taxon>
        <taxon>Magnoliopsida</taxon>
        <taxon>Liliopsida</taxon>
        <taxon>Poales</taxon>
        <taxon>Poaceae</taxon>
        <taxon>PACMAD clade</taxon>
        <taxon>Chloridoideae</taxon>
        <taxon>Cynodonteae</taxon>
        <taxon>Eleusininae</taxon>
        <taxon>Eleusine</taxon>
    </lineage>
</organism>
<reference evidence="17" key="1">
    <citation type="journal article" date="2018" name="DNA Res.">
        <title>Multiple hybrid de novo genome assembly of finger millet, an orphan allotetraploid crop.</title>
        <authorList>
            <person name="Hatakeyama M."/>
            <person name="Aluri S."/>
            <person name="Balachadran M.T."/>
            <person name="Sivarajan S.R."/>
            <person name="Patrignani A."/>
            <person name="Gruter S."/>
            <person name="Poveda L."/>
            <person name="Shimizu-Inatsugi R."/>
            <person name="Baeten J."/>
            <person name="Francoijs K.J."/>
            <person name="Nataraja K.N."/>
            <person name="Reddy Y.A.N."/>
            <person name="Phadnis S."/>
            <person name="Ravikumar R.L."/>
            <person name="Schlapbach R."/>
            <person name="Sreeman S.M."/>
            <person name="Shimizu K.K."/>
        </authorList>
    </citation>
    <scope>NUCLEOTIDE SEQUENCE</scope>
</reference>
<evidence type="ECO:0000256" key="3">
    <source>
        <dbReference type="ARBA" id="ARBA00022527"/>
    </source>
</evidence>
<evidence type="ECO:0000259" key="16">
    <source>
        <dbReference type="PROSITE" id="PS50011"/>
    </source>
</evidence>
<evidence type="ECO:0000256" key="5">
    <source>
        <dbReference type="ARBA" id="ARBA00022692"/>
    </source>
</evidence>
<feature type="compositionally biased region" description="Low complexity" evidence="14">
    <location>
        <begin position="215"/>
        <end position="228"/>
    </location>
</feature>
<comment type="catalytic activity">
    <reaction evidence="12">
        <text>L-seryl-[protein] + ATP = O-phospho-L-seryl-[protein] + ADP + H(+)</text>
        <dbReference type="Rhea" id="RHEA:17989"/>
        <dbReference type="Rhea" id="RHEA-COMP:9863"/>
        <dbReference type="Rhea" id="RHEA-COMP:11604"/>
        <dbReference type="ChEBI" id="CHEBI:15378"/>
        <dbReference type="ChEBI" id="CHEBI:29999"/>
        <dbReference type="ChEBI" id="CHEBI:30616"/>
        <dbReference type="ChEBI" id="CHEBI:83421"/>
        <dbReference type="ChEBI" id="CHEBI:456216"/>
        <dbReference type="EC" id="2.7.11.1"/>
    </reaction>
</comment>
<keyword evidence="7" id="KW-0418">Kinase</keyword>
<dbReference type="EC" id="2.7.11.1" evidence="2"/>
<evidence type="ECO:0000256" key="11">
    <source>
        <dbReference type="ARBA" id="ARBA00047899"/>
    </source>
</evidence>
<feature type="binding site" evidence="13">
    <location>
        <position position="288"/>
    </location>
    <ligand>
        <name>ATP</name>
        <dbReference type="ChEBI" id="CHEBI:30616"/>
    </ligand>
</feature>
<dbReference type="Gene3D" id="1.10.510.10">
    <property type="entry name" value="Transferase(Phosphotransferase) domain 1"/>
    <property type="match status" value="1"/>
</dbReference>
<evidence type="ECO:0000256" key="13">
    <source>
        <dbReference type="PROSITE-ProRule" id="PRU10141"/>
    </source>
</evidence>
<evidence type="ECO:0000256" key="14">
    <source>
        <dbReference type="SAM" id="MobiDB-lite"/>
    </source>
</evidence>
<evidence type="ECO:0000256" key="15">
    <source>
        <dbReference type="SAM" id="Phobius"/>
    </source>
</evidence>
<keyword evidence="6 13" id="KW-0547">Nucleotide-binding</keyword>
<sequence length="569" mass="59676">MSSSPPAAPAPTSPPGPPPSNATAPPPSPPAAAPPPSSPSPPAETPPPPPATPSAPPPLPSGSGGVPGTPGSTPPPPPGTPSPPSPAATTSPPTPGSTPGTPSSDSSSSSGLKSGVVAGIAVGGVVALLLACLLCVCLFKKKRKKRHHPHPPPPPLPHMHYYGHPPPPPPPPPPHKGDQYGGTYQNWQHNAPPPPPPNHVVNMQHPSPPPPPPVNAHSSGSASNNSGSDGRPPLSPAPAFGFSRSTTFTYEQLAAATDGFSDANLLGQGGFGYVHKGVLPNGKEVAVKQLRDGSGQGEREFQAEVEIISRVHHRHLVSLVGYCISGDNRLLVYEFVPNNTLEFHLHGYPKIIHRDIKAANILLDLRFEAKVADFGLAKLTSDNNTHVSTRVMGTFGYLAPEYASSGKLTEKSDVFSFGVMLLELITGRRPARPLMTKAFEDGNHDDLVDPRLGNEYNNNEMERMIACAAACVVRALEGDVSLDDLNEGVRPGHSRFMGSYSSSDYDSGQYNEDLKKFKKMALGSSGMQSSQQTPTSEYGQNPSVSSSDGHQTQETEAESVKKDGDNQSS</sequence>
<feature type="transmembrane region" description="Helical" evidence="15">
    <location>
        <begin position="116"/>
        <end position="139"/>
    </location>
</feature>
<keyword evidence="8 13" id="KW-0067">ATP-binding</keyword>
<keyword evidence="4" id="KW-0808">Transferase</keyword>
<reference evidence="17" key="2">
    <citation type="submission" date="2021-12" db="EMBL/GenBank/DDBJ databases">
        <title>Resequencing data analysis of finger millet.</title>
        <authorList>
            <person name="Hatakeyama M."/>
            <person name="Aluri S."/>
            <person name="Balachadran M.T."/>
            <person name="Sivarajan S.R."/>
            <person name="Poveda L."/>
            <person name="Shimizu-Inatsugi R."/>
            <person name="Schlapbach R."/>
            <person name="Sreeman S.M."/>
            <person name="Shimizu K.K."/>
        </authorList>
    </citation>
    <scope>NUCLEOTIDE SEQUENCE</scope>
</reference>
<dbReference type="SUPFAM" id="SSF56112">
    <property type="entry name" value="Protein kinase-like (PK-like)"/>
    <property type="match status" value="1"/>
</dbReference>
<keyword evidence="3" id="KW-0723">Serine/threonine-protein kinase</keyword>
<keyword evidence="18" id="KW-1185">Reference proteome</keyword>
<dbReference type="Gene3D" id="3.30.200.20">
    <property type="entry name" value="Phosphorylase Kinase, domain 1"/>
    <property type="match status" value="1"/>
</dbReference>
<dbReference type="PANTHER" id="PTHR47982:SF2">
    <property type="entry name" value="NON-SPECIFIC SERINE_THREONINE PROTEIN KINASE"/>
    <property type="match status" value="1"/>
</dbReference>
<feature type="region of interest" description="Disordered" evidence="14">
    <location>
        <begin position="1"/>
        <end position="113"/>
    </location>
</feature>
<dbReference type="Pfam" id="PF00069">
    <property type="entry name" value="Pkinase"/>
    <property type="match status" value="1"/>
</dbReference>
<dbReference type="PROSITE" id="PS00107">
    <property type="entry name" value="PROTEIN_KINASE_ATP"/>
    <property type="match status" value="1"/>
</dbReference>
<dbReference type="InterPro" id="IPR017441">
    <property type="entry name" value="Protein_kinase_ATP_BS"/>
</dbReference>
<dbReference type="PANTHER" id="PTHR47982">
    <property type="entry name" value="PROLINE-RICH RECEPTOR-LIKE PROTEIN KINASE PERK4"/>
    <property type="match status" value="1"/>
</dbReference>
<accession>A0AAV5D908</accession>
<evidence type="ECO:0000256" key="12">
    <source>
        <dbReference type="ARBA" id="ARBA00048679"/>
    </source>
</evidence>
<dbReference type="InterPro" id="IPR000719">
    <property type="entry name" value="Prot_kinase_dom"/>
</dbReference>
<dbReference type="PROSITE" id="PS00108">
    <property type="entry name" value="PROTEIN_KINASE_ST"/>
    <property type="match status" value="1"/>
</dbReference>
<dbReference type="InterPro" id="IPR047117">
    <property type="entry name" value="PERK1-13-like"/>
</dbReference>
<dbReference type="InterPro" id="IPR008271">
    <property type="entry name" value="Ser/Thr_kinase_AS"/>
</dbReference>
<feature type="region of interest" description="Disordered" evidence="14">
    <location>
        <begin position="143"/>
        <end position="240"/>
    </location>
</feature>
<dbReference type="FunFam" id="3.30.200.20:FF:000207">
    <property type="entry name" value="proline-rich receptor-like protein kinase PERK1"/>
    <property type="match status" value="1"/>
</dbReference>
<gene>
    <name evidence="17" type="primary">ga24253</name>
    <name evidence="17" type="ORF">PR202_ga24253</name>
</gene>
<evidence type="ECO:0000256" key="9">
    <source>
        <dbReference type="ARBA" id="ARBA00022989"/>
    </source>
</evidence>
<dbReference type="GO" id="GO:0005886">
    <property type="term" value="C:plasma membrane"/>
    <property type="evidence" value="ECO:0007669"/>
    <property type="project" value="UniProtKB-SubCell"/>
</dbReference>
<dbReference type="PROSITE" id="PS50011">
    <property type="entry name" value="PROTEIN_KINASE_DOM"/>
    <property type="match status" value="1"/>
</dbReference>
<evidence type="ECO:0000313" key="17">
    <source>
        <dbReference type="EMBL" id="GJN06520.1"/>
    </source>
</evidence>
<evidence type="ECO:0000256" key="1">
    <source>
        <dbReference type="ARBA" id="ARBA00004162"/>
    </source>
</evidence>
<feature type="compositionally biased region" description="Pro residues" evidence="14">
    <location>
        <begin position="164"/>
        <end position="174"/>
    </location>
</feature>
<keyword evidence="5 15" id="KW-0812">Transmembrane</keyword>
<comment type="catalytic activity">
    <reaction evidence="11">
        <text>L-threonyl-[protein] + ATP = O-phospho-L-threonyl-[protein] + ADP + H(+)</text>
        <dbReference type="Rhea" id="RHEA:46608"/>
        <dbReference type="Rhea" id="RHEA-COMP:11060"/>
        <dbReference type="Rhea" id="RHEA-COMP:11605"/>
        <dbReference type="ChEBI" id="CHEBI:15378"/>
        <dbReference type="ChEBI" id="CHEBI:30013"/>
        <dbReference type="ChEBI" id="CHEBI:30616"/>
        <dbReference type="ChEBI" id="CHEBI:61977"/>
        <dbReference type="ChEBI" id="CHEBI:456216"/>
        <dbReference type="EC" id="2.7.11.1"/>
    </reaction>
</comment>
<dbReference type="AlphaFoldDB" id="A0AAV5D908"/>
<comment type="subcellular location">
    <subcellularLocation>
        <location evidence="1">Cell membrane</location>
        <topology evidence="1">Single-pass membrane protein</topology>
    </subcellularLocation>
</comment>
<dbReference type="SMART" id="SM00220">
    <property type="entry name" value="S_TKc"/>
    <property type="match status" value="1"/>
</dbReference>
<dbReference type="InterPro" id="IPR011009">
    <property type="entry name" value="Kinase-like_dom_sf"/>
</dbReference>